<evidence type="ECO:0000313" key="8">
    <source>
        <dbReference type="EMBL" id="TCU91518.1"/>
    </source>
</evidence>
<dbReference type="RefSeq" id="WP_132478422.1">
    <property type="nucleotide sequence ID" value="NZ_JBHRVM010000001.1"/>
</dbReference>
<feature type="transmembrane region" description="Helical" evidence="7">
    <location>
        <begin position="217"/>
        <end position="237"/>
    </location>
</feature>
<dbReference type="GO" id="GO:0055085">
    <property type="term" value="P:transmembrane transport"/>
    <property type="evidence" value="ECO:0007669"/>
    <property type="project" value="InterPro"/>
</dbReference>
<feature type="transmembrane region" description="Helical" evidence="7">
    <location>
        <begin position="243"/>
        <end position="262"/>
    </location>
</feature>
<feature type="transmembrane region" description="Helical" evidence="7">
    <location>
        <begin position="6"/>
        <end position="27"/>
    </location>
</feature>
<evidence type="ECO:0000256" key="1">
    <source>
        <dbReference type="ARBA" id="ARBA00004141"/>
    </source>
</evidence>
<proteinExistence type="predicted"/>
<dbReference type="EMBL" id="SMBX01000018">
    <property type="protein sequence ID" value="TCU91518.1"/>
    <property type="molecule type" value="Genomic_DNA"/>
</dbReference>
<gene>
    <name evidence="8" type="ORF">EV686_1183</name>
</gene>
<dbReference type="PANTHER" id="PTHR36838">
    <property type="entry name" value="AUXIN EFFLUX CARRIER FAMILY PROTEIN"/>
    <property type="match status" value="1"/>
</dbReference>
<accession>A0A4R3UMQ9</accession>
<dbReference type="GO" id="GO:0016020">
    <property type="term" value="C:membrane"/>
    <property type="evidence" value="ECO:0007669"/>
    <property type="project" value="UniProtKB-SubCell"/>
</dbReference>
<evidence type="ECO:0000256" key="6">
    <source>
        <dbReference type="ARBA" id="ARBA00023136"/>
    </source>
</evidence>
<organism evidence="8 9">
    <name type="scientific">Paracandidimonas soli</name>
    <dbReference type="NCBI Taxonomy" id="1917182"/>
    <lineage>
        <taxon>Bacteria</taxon>
        <taxon>Pseudomonadati</taxon>
        <taxon>Pseudomonadota</taxon>
        <taxon>Betaproteobacteria</taxon>
        <taxon>Burkholderiales</taxon>
        <taxon>Alcaligenaceae</taxon>
        <taxon>Paracandidimonas</taxon>
    </lineage>
</organism>
<evidence type="ECO:0000256" key="4">
    <source>
        <dbReference type="ARBA" id="ARBA00022692"/>
    </source>
</evidence>
<feature type="transmembrane region" description="Helical" evidence="7">
    <location>
        <begin position="39"/>
        <end position="58"/>
    </location>
</feature>
<evidence type="ECO:0000256" key="3">
    <source>
        <dbReference type="ARBA" id="ARBA00022475"/>
    </source>
</evidence>
<keyword evidence="6 7" id="KW-0472">Membrane</keyword>
<sequence length="304" mass="32362">MYGLITFYLSTLAILAPLLACAGIGLYWGVRKLPVSNDFITILVTSFSMPALIFQTLYSTQLDDSTLLNVGLSTFLVLAFAGAVFALVLYLMKLPVRSLWLVTAFPNSGNMGLPLTYLAFGETGLSAAVIFFAICSFLQNSIFVRVLPSANGLPIWRSPILLASLAALVMRWLEIPLPHWLLESAKLVGSMAVPLMLLSLGLALTRIPSGSLRTGSFLAALRLVLGLLCAWVVTLAMGLPDTISGIIMLQMSMPCAVTAYMFTARYTNHAGDAAGAVVVSTIAFLVLSPIVLLLVGASIPGLSD</sequence>
<dbReference type="InterPro" id="IPR004776">
    <property type="entry name" value="Mem_transp_PIN-like"/>
</dbReference>
<evidence type="ECO:0000256" key="7">
    <source>
        <dbReference type="SAM" id="Phobius"/>
    </source>
</evidence>
<evidence type="ECO:0000256" key="2">
    <source>
        <dbReference type="ARBA" id="ARBA00022448"/>
    </source>
</evidence>
<dbReference type="OrthoDB" id="3238001at2"/>
<keyword evidence="3" id="KW-1003">Cell membrane</keyword>
<dbReference type="Proteomes" id="UP000294692">
    <property type="component" value="Unassembled WGS sequence"/>
</dbReference>
<feature type="transmembrane region" description="Helical" evidence="7">
    <location>
        <begin position="185"/>
        <end position="205"/>
    </location>
</feature>
<evidence type="ECO:0008006" key="10">
    <source>
        <dbReference type="Google" id="ProtNLM"/>
    </source>
</evidence>
<evidence type="ECO:0000256" key="5">
    <source>
        <dbReference type="ARBA" id="ARBA00022989"/>
    </source>
</evidence>
<dbReference type="PANTHER" id="PTHR36838:SF1">
    <property type="entry name" value="SLR1864 PROTEIN"/>
    <property type="match status" value="1"/>
</dbReference>
<name>A0A4R3UMQ9_9BURK</name>
<keyword evidence="4 7" id="KW-0812">Transmembrane</keyword>
<feature type="transmembrane region" description="Helical" evidence="7">
    <location>
        <begin position="274"/>
        <end position="299"/>
    </location>
</feature>
<evidence type="ECO:0000313" key="9">
    <source>
        <dbReference type="Proteomes" id="UP000294692"/>
    </source>
</evidence>
<comment type="subcellular location">
    <subcellularLocation>
        <location evidence="1">Membrane</location>
        <topology evidence="1">Multi-pass membrane protein</topology>
    </subcellularLocation>
</comment>
<reference evidence="8 9" key="1">
    <citation type="submission" date="2019-03" db="EMBL/GenBank/DDBJ databases">
        <title>Genomic Encyclopedia of Type Strains, Phase IV (KMG-IV): sequencing the most valuable type-strain genomes for metagenomic binning, comparative biology and taxonomic classification.</title>
        <authorList>
            <person name="Goeker M."/>
        </authorList>
    </citation>
    <scope>NUCLEOTIDE SEQUENCE [LARGE SCALE GENOMIC DNA]</scope>
    <source>
        <strain evidence="8 9">DSM 100048</strain>
    </source>
</reference>
<dbReference type="AlphaFoldDB" id="A0A4R3UMQ9"/>
<comment type="caution">
    <text evidence="8">The sequence shown here is derived from an EMBL/GenBank/DDBJ whole genome shotgun (WGS) entry which is preliminary data.</text>
</comment>
<feature type="transmembrane region" description="Helical" evidence="7">
    <location>
        <begin position="155"/>
        <end position="173"/>
    </location>
</feature>
<keyword evidence="9" id="KW-1185">Reference proteome</keyword>
<feature type="transmembrane region" description="Helical" evidence="7">
    <location>
        <begin position="70"/>
        <end position="92"/>
    </location>
</feature>
<dbReference type="Pfam" id="PF03547">
    <property type="entry name" value="Mem_trans"/>
    <property type="match status" value="2"/>
</dbReference>
<keyword evidence="5 7" id="KW-1133">Transmembrane helix</keyword>
<keyword evidence="2" id="KW-0813">Transport</keyword>
<protein>
    <recommendedName>
        <fullName evidence="10">AEC family transporter</fullName>
    </recommendedName>
</protein>